<feature type="region of interest" description="Disordered" evidence="2">
    <location>
        <begin position="615"/>
        <end position="660"/>
    </location>
</feature>
<evidence type="ECO:0000256" key="2">
    <source>
        <dbReference type="SAM" id="MobiDB-lite"/>
    </source>
</evidence>
<accession>A0A2H3JJJ6</accession>
<evidence type="ECO:0008006" key="5">
    <source>
        <dbReference type="Google" id="ProtNLM"/>
    </source>
</evidence>
<evidence type="ECO:0000313" key="3">
    <source>
        <dbReference type="EMBL" id="PCH41715.1"/>
    </source>
</evidence>
<dbReference type="InterPro" id="IPR011990">
    <property type="entry name" value="TPR-like_helical_dom_sf"/>
</dbReference>
<dbReference type="Gene3D" id="1.25.40.10">
    <property type="entry name" value="Tetratricopeptide repeat domain"/>
    <property type="match status" value="1"/>
</dbReference>
<reference evidence="3 4" key="1">
    <citation type="journal article" date="2012" name="Science">
        <title>The Paleozoic origin of enzymatic lignin decomposition reconstructed from 31 fungal genomes.</title>
        <authorList>
            <person name="Floudas D."/>
            <person name="Binder M."/>
            <person name="Riley R."/>
            <person name="Barry K."/>
            <person name="Blanchette R.A."/>
            <person name="Henrissat B."/>
            <person name="Martinez A.T."/>
            <person name="Otillar R."/>
            <person name="Spatafora J.W."/>
            <person name="Yadav J.S."/>
            <person name="Aerts A."/>
            <person name="Benoit I."/>
            <person name="Boyd A."/>
            <person name="Carlson A."/>
            <person name="Copeland A."/>
            <person name="Coutinho P.M."/>
            <person name="de Vries R.P."/>
            <person name="Ferreira P."/>
            <person name="Findley K."/>
            <person name="Foster B."/>
            <person name="Gaskell J."/>
            <person name="Glotzer D."/>
            <person name="Gorecki P."/>
            <person name="Heitman J."/>
            <person name="Hesse C."/>
            <person name="Hori C."/>
            <person name="Igarashi K."/>
            <person name="Jurgens J.A."/>
            <person name="Kallen N."/>
            <person name="Kersten P."/>
            <person name="Kohler A."/>
            <person name="Kuees U."/>
            <person name="Kumar T.K.A."/>
            <person name="Kuo A."/>
            <person name="LaButti K."/>
            <person name="Larrondo L.F."/>
            <person name="Lindquist E."/>
            <person name="Ling A."/>
            <person name="Lombard V."/>
            <person name="Lucas S."/>
            <person name="Lundell T."/>
            <person name="Martin R."/>
            <person name="McLaughlin D.J."/>
            <person name="Morgenstern I."/>
            <person name="Morin E."/>
            <person name="Murat C."/>
            <person name="Nagy L.G."/>
            <person name="Nolan M."/>
            <person name="Ohm R.A."/>
            <person name="Patyshakuliyeva A."/>
            <person name="Rokas A."/>
            <person name="Ruiz-Duenas F.J."/>
            <person name="Sabat G."/>
            <person name="Salamov A."/>
            <person name="Samejima M."/>
            <person name="Schmutz J."/>
            <person name="Slot J.C."/>
            <person name="St John F."/>
            <person name="Stenlid J."/>
            <person name="Sun H."/>
            <person name="Sun S."/>
            <person name="Syed K."/>
            <person name="Tsang A."/>
            <person name="Wiebenga A."/>
            <person name="Young D."/>
            <person name="Pisabarro A."/>
            <person name="Eastwood D.C."/>
            <person name="Martin F."/>
            <person name="Cullen D."/>
            <person name="Grigoriev I.V."/>
            <person name="Hibbett D.S."/>
        </authorList>
    </citation>
    <scope>NUCLEOTIDE SEQUENCE [LARGE SCALE GENOMIC DNA]</scope>
    <source>
        <strain evidence="3 4">MD-104</strain>
    </source>
</reference>
<feature type="region of interest" description="Disordered" evidence="2">
    <location>
        <begin position="146"/>
        <end position="172"/>
    </location>
</feature>
<evidence type="ECO:0000313" key="4">
    <source>
        <dbReference type="Proteomes" id="UP000218811"/>
    </source>
</evidence>
<dbReference type="EMBL" id="KB468113">
    <property type="protein sequence ID" value="PCH41715.1"/>
    <property type="molecule type" value="Genomic_DNA"/>
</dbReference>
<dbReference type="AlphaFoldDB" id="A0A2H3JJJ6"/>
<dbReference type="STRING" id="742152.A0A2H3JJJ6"/>
<keyword evidence="1" id="KW-0677">Repeat</keyword>
<dbReference type="Proteomes" id="UP000218811">
    <property type="component" value="Unassembled WGS sequence"/>
</dbReference>
<dbReference type="PANTHER" id="PTHR47447:SF17">
    <property type="entry name" value="OS12G0638900 PROTEIN"/>
    <property type="match status" value="1"/>
</dbReference>
<gene>
    <name evidence="3" type="ORF">WOLCODRAFT_143722</name>
</gene>
<keyword evidence="4" id="KW-1185">Reference proteome</keyword>
<dbReference type="PANTHER" id="PTHR47447">
    <property type="entry name" value="OS03G0856100 PROTEIN"/>
    <property type="match status" value="1"/>
</dbReference>
<feature type="region of interest" description="Disordered" evidence="2">
    <location>
        <begin position="1"/>
        <end position="24"/>
    </location>
</feature>
<organism evidence="3 4">
    <name type="scientific">Wolfiporia cocos (strain MD-104)</name>
    <name type="common">Brown rot fungus</name>
    <dbReference type="NCBI Taxonomy" id="742152"/>
    <lineage>
        <taxon>Eukaryota</taxon>
        <taxon>Fungi</taxon>
        <taxon>Dikarya</taxon>
        <taxon>Basidiomycota</taxon>
        <taxon>Agaricomycotina</taxon>
        <taxon>Agaricomycetes</taxon>
        <taxon>Polyporales</taxon>
        <taxon>Phaeolaceae</taxon>
        <taxon>Wolfiporia</taxon>
    </lineage>
</organism>
<evidence type="ECO:0000256" key="1">
    <source>
        <dbReference type="ARBA" id="ARBA00022737"/>
    </source>
</evidence>
<proteinExistence type="predicted"/>
<dbReference type="OrthoDB" id="185373at2759"/>
<name>A0A2H3JJJ6_WOLCO</name>
<dbReference type="OMA" id="MHIVKLA"/>
<sequence>MGRRCGLELGGTGDDALDERAGGGGGGLLTPVGFVFKSEEEDAGRRGPGAAVAVSAAASCSNLERRLLTAGAGADSMSEDADESIADSSRVTSEANLANILSRRAVINPYRIHGAQQPFTRLPRLLACCSGASLILPSASRNRSLAPSRAYSDEARKSRSGSSPQEASLTKDASFRQFNTHLHESLKRTLKAGNESLAVKNFHEELDEAGVDNPSRFQAYESAIDLFLRHGFPMGAAMLHGRMRHSGFIPSVSIRARLSLIGFLQHSPSEQEVMDVFRKFFAHEQFDEQSLQDVFNVMEGNTNSPPEFFDKVTELFIQSRGTGYRLSDATINMLVHLHIRTGSVASAQRWVTRNWDGPSTQEPPSTPRTYTTLLREVAASAPADTAAVYKWIYSEMNARGIRPDLPFYNALVAAEVARKRYAQAFQIFHLLRSFRVREMTPDAYTFVSLFRALRHIDRPRSAKTRKARRPDNAPTTRVFFCEMFSCHLTYTGGQPRNKSPVFTADALHKALAVFMLQGDYCAAFIVLRILHLLELPVDHCTYRTVISALTARIGRELVYLPKSSEPHWYWSYRFLGMATYPVGKSVDVDKSLLESILRIGMEKRLSLEYIPPRHDESAQANPAHNEGLKGSLDGSSDVSRPAPATNEYTIPSMEQLVGDEEPPPFMAFDIVPLGRILRRAILAECTRIEQSFAKEVSLEIAEAKREMLAAAGVDWDVGAEDEDLEIEG</sequence>
<protein>
    <recommendedName>
        <fullName evidence="5">Pentatricopeptide repeat-containing protein</fullName>
    </recommendedName>
</protein>